<dbReference type="InterPro" id="IPR013114">
    <property type="entry name" value="FabA_FabZ"/>
</dbReference>
<keyword evidence="1 2" id="KW-0456">Lyase</keyword>
<proteinExistence type="predicted"/>
<accession>A0A518BIF6</accession>
<evidence type="ECO:0000313" key="2">
    <source>
        <dbReference type="EMBL" id="QDU66723.1"/>
    </source>
</evidence>
<dbReference type="EC" id="4.2.1.59" evidence="2"/>
<dbReference type="GO" id="GO:0019171">
    <property type="term" value="F:(3R)-hydroxyacyl-[acyl-carrier-protein] dehydratase activity"/>
    <property type="evidence" value="ECO:0007669"/>
    <property type="project" value="UniProtKB-EC"/>
</dbReference>
<dbReference type="Pfam" id="PF07977">
    <property type="entry name" value="FabA"/>
    <property type="match status" value="1"/>
</dbReference>
<protein>
    <submittedName>
        <fullName evidence="2">3-hydroxyacyl-[acyl-carrier-protein] dehydratase FabZ</fullName>
        <ecNumber evidence="2">4.2.1.59</ecNumber>
    </submittedName>
</protein>
<gene>
    <name evidence="2" type="primary">fabZ_1</name>
    <name evidence="2" type="ORF">Pla133_17990</name>
</gene>
<dbReference type="EMBL" id="CP036287">
    <property type="protein sequence ID" value="QDU66723.1"/>
    <property type="molecule type" value="Genomic_DNA"/>
</dbReference>
<dbReference type="RefSeq" id="WP_145064537.1">
    <property type="nucleotide sequence ID" value="NZ_CP036287.1"/>
</dbReference>
<name>A0A518BIF6_9BACT</name>
<dbReference type="Proteomes" id="UP000316921">
    <property type="component" value="Chromosome"/>
</dbReference>
<reference evidence="2 3" key="1">
    <citation type="submission" date="2019-02" db="EMBL/GenBank/DDBJ databases">
        <title>Deep-cultivation of Planctomycetes and their phenomic and genomic characterization uncovers novel biology.</title>
        <authorList>
            <person name="Wiegand S."/>
            <person name="Jogler M."/>
            <person name="Boedeker C."/>
            <person name="Pinto D."/>
            <person name="Vollmers J."/>
            <person name="Rivas-Marin E."/>
            <person name="Kohn T."/>
            <person name="Peeters S.H."/>
            <person name="Heuer A."/>
            <person name="Rast P."/>
            <person name="Oberbeckmann S."/>
            <person name="Bunk B."/>
            <person name="Jeske O."/>
            <person name="Meyerdierks A."/>
            <person name="Storesund J.E."/>
            <person name="Kallscheuer N."/>
            <person name="Luecker S."/>
            <person name="Lage O.M."/>
            <person name="Pohl T."/>
            <person name="Merkel B.J."/>
            <person name="Hornburger P."/>
            <person name="Mueller R.-W."/>
            <person name="Bruemmer F."/>
            <person name="Labrenz M."/>
            <person name="Spormann A.M."/>
            <person name="Op den Camp H."/>
            <person name="Overmann J."/>
            <person name="Amann R."/>
            <person name="Jetten M.S.M."/>
            <person name="Mascher T."/>
            <person name="Medema M.H."/>
            <person name="Devos D.P."/>
            <person name="Kaster A.-K."/>
            <person name="Ovreas L."/>
            <person name="Rohde M."/>
            <person name="Galperin M.Y."/>
            <person name="Jogler C."/>
        </authorList>
    </citation>
    <scope>NUCLEOTIDE SEQUENCE [LARGE SCALE GENOMIC DNA]</scope>
    <source>
        <strain evidence="2 3">Pla133</strain>
    </source>
</reference>
<dbReference type="Gene3D" id="3.10.129.10">
    <property type="entry name" value="Hotdog Thioesterase"/>
    <property type="match status" value="1"/>
</dbReference>
<dbReference type="PANTHER" id="PTHR30272:SF1">
    <property type="entry name" value="3-HYDROXYACYL-[ACYL-CARRIER-PROTEIN] DEHYDRATASE"/>
    <property type="match status" value="1"/>
</dbReference>
<evidence type="ECO:0000256" key="1">
    <source>
        <dbReference type="ARBA" id="ARBA00023239"/>
    </source>
</evidence>
<dbReference type="KEGG" id="pbap:Pla133_17990"/>
<organism evidence="2 3">
    <name type="scientific">Engelhardtia mirabilis</name>
    <dbReference type="NCBI Taxonomy" id="2528011"/>
    <lineage>
        <taxon>Bacteria</taxon>
        <taxon>Pseudomonadati</taxon>
        <taxon>Planctomycetota</taxon>
        <taxon>Planctomycetia</taxon>
        <taxon>Planctomycetia incertae sedis</taxon>
        <taxon>Engelhardtia</taxon>
    </lineage>
</organism>
<dbReference type="InterPro" id="IPR029069">
    <property type="entry name" value="HotDog_dom_sf"/>
</dbReference>
<dbReference type="PANTHER" id="PTHR30272">
    <property type="entry name" value="3-HYDROXYACYL-[ACYL-CARRIER-PROTEIN] DEHYDRATASE"/>
    <property type="match status" value="1"/>
</dbReference>
<dbReference type="SUPFAM" id="SSF54637">
    <property type="entry name" value="Thioesterase/thiol ester dehydrase-isomerase"/>
    <property type="match status" value="1"/>
</dbReference>
<dbReference type="CDD" id="cd01288">
    <property type="entry name" value="FabZ"/>
    <property type="match status" value="1"/>
</dbReference>
<evidence type="ECO:0000313" key="3">
    <source>
        <dbReference type="Proteomes" id="UP000316921"/>
    </source>
</evidence>
<dbReference type="AlphaFoldDB" id="A0A518BIF6"/>
<keyword evidence="3" id="KW-1185">Reference proteome</keyword>
<sequence>MTQSTRLEAPADRAAIEAAIPHREPFLLVDEVLEAQDERIVTRWTVPADADWFRGHYPGQPVTPGVLLCEHALQSGALLVSRALAGFDAGDGVPVVTKLEGARFRRMVLPGETVETEVKLVERLGPAWILRGVVRCGGKKAVDLSFVLSAAGAMGRVDR</sequence>